<proteinExistence type="predicted"/>
<name>A0AAD9A8T5_9PEZI</name>
<keyword evidence="2" id="KW-1185">Reference proteome</keyword>
<dbReference type="EMBL" id="JAQOWY010000368">
    <property type="protein sequence ID" value="KAK1843252.1"/>
    <property type="molecule type" value="Genomic_DNA"/>
</dbReference>
<gene>
    <name evidence="1" type="ORF">CCHR01_14114</name>
</gene>
<evidence type="ECO:0000313" key="1">
    <source>
        <dbReference type="EMBL" id="KAK1843252.1"/>
    </source>
</evidence>
<accession>A0AAD9A8T5</accession>
<dbReference type="AlphaFoldDB" id="A0AAD9A8T5"/>
<reference evidence="1" key="1">
    <citation type="submission" date="2023-01" db="EMBL/GenBank/DDBJ databases">
        <title>Colletotrichum chrysophilum M932 genome sequence.</title>
        <authorList>
            <person name="Baroncelli R."/>
        </authorList>
    </citation>
    <scope>NUCLEOTIDE SEQUENCE</scope>
    <source>
        <strain evidence="1">M932</strain>
    </source>
</reference>
<dbReference type="Proteomes" id="UP001243330">
    <property type="component" value="Unassembled WGS sequence"/>
</dbReference>
<sequence>MLFGLRLFCHLQNTTIAPLLCC</sequence>
<evidence type="ECO:0000313" key="2">
    <source>
        <dbReference type="Proteomes" id="UP001243330"/>
    </source>
</evidence>
<comment type="caution">
    <text evidence="1">The sequence shown here is derived from an EMBL/GenBank/DDBJ whole genome shotgun (WGS) entry which is preliminary data.</text>
</comment>
<protein>
    <submittedName>
        <fullName evidence="1">Uncharacterized protein</fullName>
    </submittedName>
</protein>
<organism evidence="1 2">
    <name type="scientific">Colletotrichum chrysophilum</name>
    <dbReference type="NCBI Taxonomy" id="1836956"/>
    <lineage>
        <taxon>Eukaryota</taxon>
        <taxon>Fungi</taxon>
        <taxon>Dikarya</taxon>
        <taxon>Ascomycota</taxon>
        <taxon>Pezizomycotina</taxon>
        <taxon>Sordariomycetes</taxon>
        <taxon>Hypocreomycetidae</taxon>
        <taxon>Glomerellales</taxon>
        <taxon>Glomerellaceae</taxon>
        <taxon>Colletotrichum</taxon>
        <taxon>Colletotrichum gloeosporioides species complex</taxon>
    </lineage>
</organism>